<sequence length="150" mass="16854">MPSRFSAVLINRLHQHIKDFFEAERAMQEWFRLSSAADRELVAAIEKQCPADDKVSIIKQTIHALKTKEVKPLIDKVAEVEHQLSTVDGTSGVNGMATLNAAISITGSFSSREIELLKSAPLILEVEGKKIQIHYEEHESFPDVNFRVIE</sequence>
<evidence type="ECO:0000313" key="1">
    <source>
        <dbReference type="EMBL" id="MBF9239463.1"/>
    </source>
</evidence>
<dbReference type="Proteomes" id="UP000597617">
    <property type="component" value="Unassembled WGS sequence"/>
</dbReference>
<evidence type="ECO:0000313" key="2">
    <source>
        <dbReference type="Proteomes" id="UP000597617"/>
    </source>
</evidence>
<keyword evidence="2" id="KW-1185">Reference proteome</keyword>
<dbReference type="RefSeq" id="WP_196283815.1">
    <property type="nucleotide sequence ID" value="NZ_JADQDQ010000013.1"/>
</dbReference>
<organism evidence="1 2">
    <name type="scientific">Hymenobacter jeongseonensis</name>
    <dbReference type="NCBI Taxonomy" id="2791027"/>
    <lineage>
        <taxon>Bacteria</taxon>
        <taxon>Pseudomonadati</taxon>
        <taxon>Bacteroidota</taxon>
        <taxon>Cytophagia</taxon>
        <taxon>Cytophagales</taxon>
        <taxon>Hymenobacteraceae</taxon>
        <taxon>Hymenobacter</taxon>
    </lineage>
</organism>
<name>A0ABS0IM59_9BACT</name>
<proteinExistence type="predicted"/>
<gene>
    <name evidence="1" type="ORF">I2I05_18870</name>
</gene>
<reference evidence="1 2" key="1">
    <citation type="submission" date="2020-11" db="EMBL/GenBank/DDBJ databases">
        <authorList>
            <person name="Kim M.K."/>
        </authorList>
    </citation>
    <scope>NUCLEOTIDE SEQUENCE [LARGE SCALE GENOMIC DNA]</scope>
    <source>
        <strain evidence="1 2">BT683</strain>
    </source>
</reference>
<dbReference type="EMBL" id="JADQDQ010000013">
    <property type="protein sequence ID" value="MBF9239463.1"/>
    <property type="molecule type" value="Genomic_DNA"/>
</dbReference>
<protein>
    <submittedName>
        <fullName evidence="1">Uncharacterized protein</fullName>
    </submittedName>
</protein>
<accession>A0ABS0IM59</accession>
<comment type="caution">
    <text evidence="1">The sequence shown here is derived from an EMBL/GenBank/DDBJ whole genome shotgun (WGS) entry which is preliminary data.</text>
</comment>